<feature type="transmembrane region" description="Helical" evidence="1">
    <location>
        <begin position="7"/>
        <end position="27"/>
    </location>
</feature>
<comment type="caution">
    <text evidence="2">The sequence shown here is derived from an EMBL/GenBank/DDBJ whole genome shotgun (WGS) entry which is preliminary data.</text>
</comment>
<keyword evidence="1" id="KW-0472">Membrane</keyword>
<dbReference type="Proteomes" id="UP000031366">
    <property type="component" value="Unassembled WGS sequence"/>
</dbReference>
<dbReference type="RefSeq" id="WP_039636562.1">
    <property type="nucleotide sequence ID" value="NZ_AYSO01000020.1"/>
</dbReference>
<reference evidence="2 3" key="1">
    <citation type="journal article" date="2015" name="Infect. Genet. Evol.">
        <title>Genomic sequences of six botulinum neurotoxin-producing strains representing three clostridial species illustrate the mobility and diversity of botulinum neurotoxin genes.</title>
        <authorList>
            <person name="Smith T.J."/>
            <person name="Hill K.K."/>
            <person name="Xie G."/>
            <person name="Foley B.T."/>
            <person name="Williamson C.H."/>
            <person name="Foster J.T."/>
            <person name="Johnson S.L."/>
            <person name="Chertkov O."/>
            <person name="Teshima H."/>
            <person name="Gibbons H.S."/>
            <person name="Johnsky L.A."/>
            <person name="Karavis M.A."/>
            <person name="Smith L.A."/>
        </authorList>
    </citation>
    <scope>NUCLEOTIDE SEQUENCE [LARGE SCALE GENOMIC DNA]</scope>
    <source>
        <strain evidence="2 3">CDC 2741</strain>
    </source>
</reference>
<name>A0A0C1QUL4_9CLOT</name>
<evidence type="ECO:0000313" key="3">
    <source>
        <dbReference type="Proteomes" id="UP000031366"/>
    </source>
</evidence>
<dbReference type="AlphaFoldDB" id="A0A0C1QUL4"/>
<gene>
    <name evidence="2" type="ORF">U732_610</name>
</gene>
<feature type="transmembrane region" description="Helical" evidence="1">
    <location>
        <begin position="39"/>
        <end position="60"/>
    </location>
</feature>
<organism evidence="2 3">
    <name type="scientific">Clostridium argentinense CDC 2741</name>
    <dbReference type="NCBI Taxonomy" id="1418104"/>
    <lineage>
        <taxon>Bacteria</taxon>
        <taxon>Bacillati</taxon>
        <taxon>Bacillota</taxon>
        <taxon>Clostridia</taxon>
        <taxon>Eubacteriales</taxon>
        <taxon>Clostridiaceae</taxon>
        <taxon>Clostridium</taxon>
    </lineage>
</organism>
<evidence type="ECO:0000256" key="1">
    <source>
        <dbReference type="SAM" id="Phobius"/>
    </source>
</evidence>
<evidence type="ECO:0000313" key="2">
    <source>
        <dbReference type="EMBL" id="KIE44737.1"/>
    </source>
</evidence>
<protein>
    <submittedName>
        <fullName evidence="2">Putative membrane protein</fullName>
    </submittedName>
</protein>
<keyword evidence="1" id="KW-0812">Transmembrane</keyword>
<keyword evidence="3" id="KW-1185">Reference proteome</keyword>
<keyword evidence="1" id="KW-1133">Transmembrane helix</keyword>
<proteinExistence type="predicted"/>
<dbReference type="EMBL" id="AYSO01000020">
    <property type="protein sequence ID" value="KIE44737.1"/>
    <property type="molecule type" value="Genomic_DNA"/>
</dbReference>
<sequence length="78" mass="9038">MTGNKKDINFVILTIALFIGIYVNESIDIININSTVKDFIVVFSITVILYNISIYPYYYIKNLKEKSKSNNIKNNIKK</sequence>
<accession>A0A0C1QUL4</accession>